<dbReference type="RefSeq" id="WP_375735900.1">
    <property type="nucleotide sequence ID" value="NZ_JBCGDC010000094.1"/>
</dbReference>
<evidence type="ECO:0000313" key="1">
    <source>
        <dbReference type="EMBL" id="MFB6396488.1"/>
    </source>
</evidence>
<comment type="caution">
    <text evidence="1">The sequence shown here is derived from an EMBL/GenBank/DDBJ whole genome shotgun (WGS) entry which is preliminary data.</text>
</comment>
<keyword evidence="2" id="KW-1185">Reference proteome</keyword>
<evidence type="ECO:0000313" key="2">
    <source>
        <dbReference type="Proteomes" id="UP001582793"/>
    </source>
</evidence>
<gene>
    <name evidence="1" type="ORF">AAFH96_25780</name>
</gene>
<proteinExistence type="predicted"/>
<name>A0ABV5CWV6_9ACTN</name>
<organism evidence="1 2">
    <name type="scientific">Polymorphospora lycopeni</name>
    <dbReference type="NCBI Taxonomy" id="3140240"/>
    <lineage>
        <taxon>Bacteria</taxon>
        <taxon>Bacillati</taxon>
        <taxon>Actinomycetota</taxon>
        <taxon>Actinomycetes</taxon>
        <taxon>Micromonosporales</taxon>
        <taxon>Micromonosporaceae</taxon>
        <taxon>Polymorphospora</taxon>
    </lineage>
</organism>
<dbReference type="Proteomes" id="UP001582793">
    <property type="component" value="Unassembled WGS sequence"/>
</dbReference>
<accession>A0ABV5CWV6</accession>
<protein>
    <submittedName>
        <fullName evidence="1">Uncharacterized protein</fullName>
    </submittedName>
</protein>
<sequence>MSSNEIRRLFAHLVLTVGGRADHILHWSRFRRLRQEQARAAHYRKRLEPP</sequence>
<dbReference type="EMBL" id="JBCGDC010000094">
    <property type="protein sequence ID" value="MFB6396488.1"/>
    <property type="molecule type" value="Genomic_DNA"/>
</dbReference>
<reference evidence="1 2" key="1">
    <citation type="submission" date="2024-04" db="EMBL/GenBank/DDBJ databases">
        <title>Polymorphospora sp. isolated from Baiyangdian Lake in Xiong'an New Area.</title>
        <authorList>
            <person name="Zhang X."/>
            <person name="Liu J."/>
        </authorList>
    </citation>
    <scope>NUCLEOTIDE SEQUENCE [LARGE SCALE GENOMIC DNA]</scope>
    <source>
        <strain evidence="1 2">2-325</strain>
    </source>
</reference>